<dbReference type="Gene3D" id="2.30.110.40">
    <property type="entry name" value="Phage tail tube protein"/>
    <property type="match status" value="1"/>
</dbReference>
<comment type="caution">
    <text evidence="1">The sequence shown here is derived from an EMBL/GenBank/DDBJ whole genome shotgun (WGS) entry which is preliminary data.</text>
</comment>
<dbReference type="Pfam" id="PF09393">
    <property type="entry name" value="DUF2001"/>
    <property type="match status" value="1"/>
</dbReference>
<organism evidence="1 2">
    <name type="scientific">Dialister invisus</name>
    <dbReference type="NCBI Taxonomy" id="218538"/>
    <lineage>
        <taxon>Bacteria</taxon>
        <taxon>Bacillati</taxon>
        <taxon>Bacillota</taxon>
        <taxon>Negativicutes</taxon>
        <taxon>Veillonellales</taxon>
        <taxon>Veillonellaceae</taxon>
        <taxon>Dialister</taxon>
    </lineage>
</organism>
<dbReference type="SUPFAM" id="SSF69279">
    <property type="entry name" value="Phage tail proteins"/>
    <property type="match status" value="1"/>
</dbReference>
<dbReference type="Proteomes" id="UP000757890">
    <property type="component" value="Unassembled WGS sequence"/>
</dbReference>
<dbReference type="InterPro" id="IPR018989">
    <property type="entry name" value="DUF2001"/>
</dbReference>
<dbReference type="AlphaFoldDB" id="A0A930B549"/>
<evidence type="ECO:0000313" key="2">
    <source>
        <dbReference type="Proteomes" id="UP000757890"/>
    </source>
</evidence>
<proteinExistence type="predicted"/>
<dbReference type="InterPro" id="IPR038628">
    <property type="entry name" value="XkdM-like_sf"/>
</dbReference>
<reference evidence="1" key="1">
    <citation type="submission" date="2020-04" db="EMBL/GenBank/DDBJ databases">
        <title>Deep metagenomics examines the oral microbiome during advanced dental caries in children, revealing novel taxa and co-occurrences with host molecules.</title>
        <authorList>
            <person name="Baker J.L."/>
            <person name="Morton J.T."/>
            <person name="Dinis M."/>
            <person name="Alvarez R."/>
            <person name="Tran N.C."/>
            <person name="Knight R."/>
            <person name="Edlund A."/>
        </authorList>
    </citation>
    <scope>NUCLEOTIDE SEQUENCE</scope>
    <source>
        <strain evidence="1">JCVI_32_bin.14</strain>
    </source>
</reference>
<gene>
    <name evidence="1" type="ORF">HXL70_03425</name>
</gene>
<evidence type="ECO:0000313" key="1">
    <source>
        <dbReference type="EMBL" id="MBF1129079.1"/>
    </source>
</evidence>
<sequence>MNAQQVMSGTEGEVWIDGNYMAQVTSFKAEVNLIKEEVNQVKKRGKQYKTTGWEGKGTIKMNHVSSYMIQKLSDNIKNGHQTVCTIVAKLSDPDAIGDERVVIRDATFDKLTLMDWEAKKLTEDSYDFTFTDYDILDEADE</sequence>
<dbReference type="EMBL" id="JABZMK010000010">
    <property type="protein sequence ID" value="MBF1129079.1"/>
    <property type="molecule type" value="Genomic_DNA"/>
</dbReference>
<protein>
    <submittedName>
        <fullName evidence="1">Phage tail tube protein</fullName>
    </submittedName>
</protein>
<name>A0A930B549_9FIRM</name>
<accession>A0A930B549</accession>